<name>A0A654FCT6_ARATH</name>
<protein>
    <recommendedName>
        <fullName evidence="3">MATH domain-containing protein</fullName>
    </recommendedName>
</protein>
<dbReference type="InterPro" id="IPR050804">
    <property type="entry name" value="MCC"/>
</dbReference>
<dbReference type="EMBL" id="CACRSJ010000106">
    <property type="protein sequence ID" value="VYS59363.1"/>
    <property type="molecule type" value="Genomic_DNA"/>
</dbReference>
<dbReference type="CDD" id="cd00121">
    <property type="entry name" value="MATH"/>
    <property type="match status" value="1"/>
</dbReference>
<proteinExistence type="predicted"/>
<dbReference type="PROSITE" id="PS51257">
    <property type="entry name" value="PROKAR_LIPOPROTEIN"/>
    <property type="match status" value="1"/>
</dbReference>
<dbReference type="AlphaFoldDB" id="A0A654FCT6"/>
<evidence type="ECO:0000313" key="5">
    <source>
        <dbReference type="Proteomes" id="UP000426265"/>
    </source>
</evidence>
<feature type="domain" description="MATH" evidence="3">
    <location>
        <begin position="3"/>
        <end position="125"/>
    </location>
</feature>
<accession>A0A654FCT6</accession>
<evidence type="ECO:0000313" key="4">
    <source>
        <dbReference type="EMBL" id="VYS59363.1"/>
    </source>
</evidence>
<dbReference type="Pfam" id="PF22486">
    <property type="entry name" value="MATH_2"/>
    <property type="match status" value="1"/>
</dbReference>
<dbReference type="Gene3D" id="2.60.210.10">
    <property type="entry name" value="Apoptosis, Tumor Necrosis Factor Receptor Associated Protein 2, Chain A"/>
    <property type="match status" value="1"/>
</dbReference>
<dbReference type="SUPFAM" id="SSF49599">
    <property type="entry name" value="TRAF domain-like"/>
    <property type="match status" value="1"/>
</dbReference>
<dbReference type="ExpressionAtlas" id="A0A654FCT6">
    <property type="expression patterns" value="baseline and differential"/>
</dbReference>
<feature type="coiled-coil region" evidence="2">
    <location>
        <begin position="267"/>
        <end position="308"/>
    </location>
</feature>
<dbReference type="Proteomes" id="UP000426265">
    <property type="component" value="Unassembled WGS sequence"/>
</dbReference>
<evidence type="ECO:0000256" key="2">
    <source>
        <dbReference type="SAM" id="Coils"/>
    </source>
</evidence>
<reference evidence="4 5" key="1">
    <citation type="submission" date="2019-11" db="EMBL/GenBank/DDBJ databases">
        <authorList>
            <person name="Jiao W.-B."/>
            <person name="Schneeberger K."/>
        </authorList>
    </citation>
    <scope>NUCLEOTIDE SEQUENCE [LARGE SCALE GENOMIC DNA]</scope>
    <source>
        <strain evidence="5">cv. An-1</strain>
    </source>
</reference>
<dbReference type="InterPro" id="IPR008974">
    <property type="entry name" value="TRAF-like"/>
</dbReference>
<dbReference type="PANTHER" id="PTHR46236">
    <property type="entry name" value="TRAF-LIKE SUPERFAMILY PROTEIN"/>
    <property type="match status" value="1"/>
</dbReference>
<dbReference type="InterPro" id="IPR002083">
    <property type="entry name" value="MATH/TRAF_dom"/>
</dbReference>
<dbReference type="PANTHER" id="PTHR46236:SF11">
    <property type="entry name" value="TRAF-LIKE SUPERFAMILY PROTEIN"/>
    <property type="match status" value="1"/>
</dbReference>
<sequence>MGYEKFTWVIQNFTYLQYLQCSQSNIFVIGGCKWILKGYHDAKYLSLFLMVATSKTLPCGWRRHTRFRLTVVNQLSDELSQQREMEKWFDQKLFLSGYQMLLLTKLIAKKGGFLVNNEVKIVVEVDVLQVIGNLDVSEESLEVNQPMKRIKLNDDGASVKESIDVNGFLVLPSQVESAKRIFERHSDMALEFRAKNQYVRTSCMNVLLSLIDTLCQSLQDFSIDDIGQAERALAYLKDSDFKVDWLERKLEEVKEKKIEEQIGKTGMQELEEDLKVLKQKCSDIEALLEKENQKCSDIKALLEKEKTKVLAAARAPPLTLDDVV</sequence>
<gene>
    <name evidence="4" type="ORF">AN1_LOCUS14804</name>
</gene>
<organism evidence="4 5">
    <name type="scientific">Arabidopsis thaliana</name>
    <name type="common">Mouse-ear cress</name>
    <dbReference type="NCBI Taxonomy" id="3702"/>
    <lineage>
        <taxon>Eukaryota</taxon>
        <taxon>Viridiplantae</taxon>
        <taxon>Streptophyta</taxon>
        <taxon>Embryophyta</taxon>
        <taxon>Tracheophyta</taxon>
        <taxon>Spermatophyta</taxon>
        <taxon>Magnoliopsida</taxon>
        <taxon>eudicotyledons</taxon>
        <taxon>Gunneridae</taxon>
        <taxon>Pentapetalae</taxon>
        <taxon>rosids</taxon>
        <taxon>malvids</taxon>
        <taxon>Brassicales</taxon>
        <taxon>Brassicaceae</taxon>
        <taxon>Camelineae</taxon>
        <taxon>Arabidopsis</taxon>
    </lineage>
</organism>
<keyword evidence="1 2" id="KW-0175">Coiled coil</keyword>
<evidence type="ECO:0000256" key="1">
    <source>
        <dbReference type="ARBA" id="ARBA00023054"/>
    </source>
</evidence>
<dbReference type="PROSITE" id="PS50144">
    <property type="entry name" value="MATH"/>
    <property type="match status" value="1"/>
</dbReference>
<evidence type="ECO:0000259" key="3">
    <source>
        <dbReference type="PROSITE" id="PS50144"/>
    </source>
</evidence>